<accession>A0A378PXD3</accession>
<evidence type="ECO:0000313" key="2">
    <source>
        <dbReference type="EMBL" id="STY93273.1"/>
    </source>
</evidence>
<gene>
    <name evidence="2" type="ORF">NCTC9426_01995</name>
</gene>
<proteinExistence type="inferred from homology"/>
<protein>
    <submittedName>
        <fullName evidence="2">Phage shock protein PspA</fullName>
    </submittedName>
</protein>
<evidence type="ECO:0000313" key="3">
    <source>
        <dbReference type="Proteomes" id="UP000254133"/>
    </source>
</evidence>
<comment type="similarity">
    <text evidence="1">Belongs to the PspA/Vipp/IM30 family.</text>
</comment>
<dbReference type="RefSeq" id="WP_115369658.1">
    <property type="nucleotide sequence ID" value="NZ_CP087803.1"/>
</dbReference>
<dbReference type="Pfam" id="PF04012">
    <property type="entry name" value="PspA_IM30"/>
    <property type="match status" value="1"/>
</dbReference>
<dbReference type="InterPro" id="IPR007157">
    <property type="entry name" value="PspA_VIPP1"/>
</dbReference>
<dbReference type="Proteomes" id="UP000254133">
    <property type="component" value="Unassembled WGS sequence"/>
</dbReference>
<name>A0A378PXD3_MORBO</name>
<dbReference type="AlphaFoldDB" id="A0A378PXD3"/>
<sequence>MSETLSYRVGRLVSGGFHAMLDKAEDLAPMLAFNENLRELDKAIDEVRGELGKVVAQKHLASKKLNDENTRHESLNDSIMTAVNVGRDDLAQVGIAEQMDIEARIPVLENTIAECNDKEKELEGFIIALQAKRREISLAIEQYQQTVATSGANGQTVGASSLDKIAQRADKASNAFDRTMSRQTGMAHNTNGNGNAQSLKELEELARNNRIAERLAQLKMK</sequence>
<reference evidence="2 3" key="1">
    <citation type="submission" date="2018-06" db="EMBL/GenBank/DDBJ databases">
        <authorList>
            <consortium name="Pathogen Informatics"/>
            <person name="Doyle S."/>
        </authorList>
    </citation>
    <scope>NUCLEOTIDE SEQUENCE [LARGE SCALE GENOMIC DNA]</scope>
    <source>
        <strain evidence="2 3">NCTC9426</strain>
    </source>
</reference>
<evidence type="ECO:0000256" key="1">
    <source>
        <dbReference type="ARBA" id="ARBA00043985"/>
    </source>
</evidence>
<dbReference type="EMBL" id="UGPZ01000003">
    <property type="protein sequence ID" value="STY93273.1"/>
    <property type="molecule type" value="Genomic_DNA"/>
</dbReference>
<organism evidence="2 3">
    <name type="scientific">Moraxella bovis</name>
    <dbReference type="NCBI Taxonomy" id="476"/>
    <lineage>
        <taxon>Bacteria</taxon>
        <taxon>Pseudomonadati</taxon>
        <taxon>Pseudomonadota</taxon>
        <taxon>Gammaproteobacteria</taxon>
        <taxon>Moraxellales</taxon>
        <taxon>Moraxellaceae</taxon>
        <taxon>Moraxella</taxon>
    </lineage>
</organism>